<dbReference type="PROSITE" id="PS50930">
    <property type="entry name" value="HTH_LYTTR"/>
    <property type="match status" value="1"/>
</dbReference>
<dbReference type="PROSITE" id="PS50110">
    <property type="entry name" value="RESPONSE_REGULATORY"/>
    <property type="match status" value="1"/>
</dbReference>
<dbReference type="Gene3D" id="3.40.50.2300">
    <property type="match status" value="1"/>
</dbReference>
<reference evidence="4 5" key="1">
    <citation type="submission" date="2016-10" db="EMBL/GenBank/DDBJ databases">
        <authorList>
            <person name="Varghese N."/>
            <person name="Submissions S."/>
        </authorList>
    </citation>
    <scope>NUCLEOTIDE SEQUENCE [LARGE SCALE GENOMIC DNA]</scope>
    <source>
        <strain evidence="4 5">DSM 11449</strain>
    </source>
</reference>
<dbReference type="InterPro" id="IPR046947">
    <property type="entry name" value="LytR-like"/>
</dbReference>
<dbReference type="GO" id="GO:0003677">
    <property type="term" value="F:DNA binding"/>
    <property type="evidence" value="ECO:0007669"/>
    <property type="project" value="InterPro"/>
</dbReference>
<dbReference type="AlphaFoldDB" id="A0A1H2VN49"/>
<dbReference type="SMART" id="SM00850">
    <property type="entry name" value="LytTR"/>
    <property type="match status" value="1"/>
</dbReference>
<dbReference type="InterPro" id="IPR007492">
    <property type="entry name" value="LytTR_DNA-bd_dom"/>
</dbReference>
<sequence>MKVYILEDEPNILRYLIALVEKLPFAQTVGYSSNIATARQEIPALSPELVLSDIQLSDGNSLTLFSEIETEHLQLIFITAYSQFAIEALNLGAFAYLLKPIEETFFNQTLLRCYQKKEQFKVAASQLQLALQYIADKSQISRISLSTAEGIDVVPIEKIVYLQSDKGYTTFYLDDGKKILVSKVIKVYEGLLPSSQFIRSHQSYLVNARYVRKYYKEGVLELTTGERIPVAERRRRIVSQVVL</sequence>
<dbReference type="InterPro" id="IPR001789">
    <property type="entry name" value="Sig_transdc_resp-reg_receiver"/>
</dbReference>
<proteinExistence type="predicted"/>
<dbReference type="Gene3D" id="2.40.50.1020">
    <property type="entry name" value="LytTr DNA-binding domain"/>
    <property type="match status" value="1"/>
</dbReference>
<keyword evidence="1" id="KW-0597">Phosphoprotein</keyword>
<gene>
    <name evidence="4" type="ORF">SAMN05444420_103237</name>
</gene>
<dbReference type="Proteomes" id="UP000182771">
    <property type="component" value="Unassembled WGS sequence"/>
</dbReference>
<name>A0A1H2VN49_9FLAO</name>
<dbReference type="GeneID" id="85016834"/>
<accession>A0A1H2VN49</accession>
<dbReference type="RefSeq" id="WP_016420592.1">
    <property type="nucleotide sequence ID" value="NZ_FNND01000003.1"/>
</dbReference>
<organism evidence="4 5">
    <name type="scientific">Capnocytophaga granulosa</name>
    <dbReference type="NCBI Taxonomy" id="45242"/>
    <lineage>
        <taxon>Bacteria</taxon>
        <taxon>Pseudomonadati</taxon>
        <taxon>Bacteroidota</taxon>
        <taxon>Flavobacteriia</taxon>
        <taxon>Flavobacteriales</taxon>
        <taxon>Flavobacteriaceae</taxon>
        <taxon>Capnocytophaga</taxon>
    </lineage>
</organism>
<dbReference type="OrthoDB" id="2168082at2"/>
<feature type="domain" description="Response regulatory" evidence="2">
    <location>
        <begin position="2"/>
        <end position="114"/>
    </location>
</feature>
<comment type="caution">
    <text evidence="4">The sequence shown here is derived from an EMBL/GenBank/DDBJ whole genome shotgun (WGS) entry which is preliminary data.</text>
</comment>
<dbReference type="PANTHER" id="PTHR37299">
    <property type="entry name" value="TRANSCRIPTIONAL REGULATOR-RELATED"/>
    <property type="match status" value="1"/>
</dbReference>
<dbReference type="SUPFAM" id="SSF52172">
    <property type="entry name" value="CheY-like"/>
    <property type="match status" value="1"/>
</dbReference>
<evidence type="ECO:0000256" key="1">
    <source>
        <dbReference type="PROSITE-ProRule" id="PRU00169"/>
    </source>
</evidence>
<evidence type="ECO:0000259" key="3">
    <source>
        <dbReference type="PROSITE" id="PS50930"/>
    </source>
</evidence>
<dbReference type="SMART" id="SM00448">
    <property type="entry name" value="REC"/>
    <property type="match status" value="1"/>
</dbReference>
<evidence type="ECO:0000259" key="2">
    <source>
        <dbReference type="PROSITE" id="PS50110"/>
    </source>
</evidence>
<feature type="domain" description="HTH LytTR-type" evidence="3">
    <location>
        <begin position="143"/>
        <end position="243"/>
    </location>
</feature>
<dbReference type="EMBL" id="FNND01000003">
    <property type="protein sequence ID" value="SDW69795.1"/>
    <property type="molecule type" value="Genomic_DNA"/>
</dbReference>
<dbReference type="PANTHER" id="PTHR37299:SF1">
    <property type="entry name" value="STAGE 0 SPORULATION PROTEIN A HOMOLOG"/>
    <property type="match status" value="1"/>
</dbReference>
<evidence type="ECO:0000313" key="5">
    <source>
        <dbReference type="Proteomes" id="UP000182771"/>
    </source>
</evidence>
<dbReference type="Pfam" id="PF00072">
    <property type="entry name" value="Response_reg"/>
    <property type="match status" value="1"/>
</dbReference>
<feature type="modified residue" description="4-aspartylphosphate" evidence="1">
    <location>
        <position position="53"/>
    </location>
</feature>
<dbReference type="GO" id="GO:0000156">
    <property type="term" value="F:phosphorelay response regulator activity"/>
    <property type="evidence" value="ECO:0007669"/>
    <property type="project" value="InterPro"/>
</dbReference>
<evidence type="ECO:0000313" key="4">
    <source>
        <dbReference type="EMBL" id="SDW69795.1"/>
    </source>
</evidence>
<dbReference type="InterPro" id="IPR011006">
    <property type="entry name" value="CheY-like_superfamily"/>
</dbReference>
<keyword evidence="5" id="KW-1185">Reference proteome</keyword>
<dbReference type="Pfam" id="PF04397">
    <property type="entry name" value="LytTR"/>
    <property type="match status" value="1"/>
</dbReference>
<protein>
    <submittedName>
        <fullName evidence="4">Two component transcriptional regulator, LytTR family</fullName>
    </submittedName>
</protein>